<feature type="region of interest" description="Disordered" evidence="1">
    <location>
        <begin position="1"/>
        <end position="27"/>
    </location>
</feature>
<organism evidence="2 3">
    <name type="scientific">Lepidopterella palustris CBS 459.81</name>
    <dbReference type="NCBI Taxonomy" id="1314670"/>
    <lineage>
        <taxon>Eukaryota</taxon>
        <taxon>Fungi</taxon>
        <taxon>Dikarya</taxon>
        <taxon>Ascomycota</taxon>
        <taxon>Pezizomycotina</taxon>
        <taxon>Dothideomycetes</taxon>
        <taxon>Pleosporomycetidae</taxon>
        <taxon>Mytilinidiales</taxon>
        <taxon>Argynnaceae</taxon>
        <taxon>Lepidopterella</taxon>
    </lineage>
</organism>
<dbReference type="EMBL" id="KV744906">
    <property type="protein sequence ID" value="OCK81857.1"/>
    <property type="molecule type" value="Genomic_DNA"/>
</dbReference>
<evidence type="ECO:0000313" key="3">
    <source>
        <dbReference type="Proteomes" id="UP000250266"/>
    </source>
</evidence>
<name>A0A8E2JGV0_9PEZI</name>
<feature type="compositionally biased region" description="Pro residues" evidence="1">
    <location>
        <begin position="67"/>
        <end position="76"/>
    </location>
</feature>
<protein>
    <submittedName>
        <fullName evidence="2">Uncharacterized protein</fullName>
    </submittedName>
</protein>
<dbReference type="AlphaFoldDB" id="A0A8E2JGV0"/>
<gene>
    <name evidence="2" type="ORF">K432DRAFT_4615</name>
</gene>
<feature type="region of interest" description="Disordered" evidence="1">
    <location>
        <begin position="39"/>
        <end position="77"/>
    </location>
</feature>
<accession>A0A8E2JGV0</accession>
<keyword evidence="3" id="KW-1185">Reference proteome</keyword>
<reference evidence="2 3" key="1">
    <citation type="journal article" date="2016" name="Nat. Commun.">
        <title>Ectomycorrhizal ecology is imprinted in the genome of the dominant symbiotic fungus Cenococcum geophilum.</title>
        <authorList>
            <consortium name="DOE Joint Genome Institute"/>
            <person name="Peter M."/>
            <person name="Kohler A."/>
            <person name="Ohm R.A."/>
            <person name="Kuo A."/>
            <person name="Krutzmann J."/>
            <person name="Morin E."/>
            <person name="Arend M."/>
            <person name="Barry K.W."/>
            <person name="Binder M."/>
            <person name="Choi C."/>
            <person name="Clum A."/>
            <person name="Copeland A."/>
            <person name="Grisel N."/>
            <person name="Haridas S."/>
            <person name="Kipfer T."/>
            <person name="LaButti K."/>
            <person name="Lindquist E."/>
            <person name="Lipzen A."/>
            <person name="Maire R."/>
            <person name="Meier B."/>
            <person name="Mihaltcheva S."/>
            <person name="Molinier V."/>
            <person name="Murat C."/>
            <person name="Poggeler S."/>
            <person name="Quandt C.A."/>
            <person name="Sperisen C."/>
            <person name="Tritt A."/>
            <person name="Tisserant E."/>
            <person name="Crous P.W."/>
            <person name="Henrissat B."/>
            <person name="Nehls U."/>
            <person name="Egli S."/>
            <person name="Spatafora J.W."/>
            <person name="Grigoriev I.V."/>
            <person name="Martin F.M."/>
        </authorList>
    </citation>
    <scope>NUCLEOTIDE SEQUENCE [LARGE SCALE GENOMIC DNA]</scope>
    <source>
        <strain evidence="2 3">CBS 459.81</strain>
    </source>
</reference>
<evidence type="ECO:0000313" key="2">
    <source>
        <dbReference type="EMBL" id="OCK81857.1"/>
    </source>
</evidence>
<evidence type="ECO:0000256" key="1">
    <source>
        <dbReference type="SAM" id="MobiDB-lite"/>
    </source>
</evidence>
<sequence>MQISLQPSNLPFLLETHAPDKPPENEGIAGFLFISSVTPKRSRMSETLPFESQRGDVHHTSSKPQQLPVPPIPPTLRPSFAKQIRERAKPAERSRYTGKRDLRQAVHLQFYHLHSFPLPSLLYRCPKPSTMPSWPNYTLPPTFFAESV</sequence>
<dbReference type="Proteomes" id="UP000250266">
    <property type="component" value="Unassembled WGS sequence"/>
</dbReference>
<proteinExistence type="predicted"/>